<feature type="transmembrane region" description="Helical" evidence="2">
    <location>
        <begin position="328"/>
        <end position="346"/>
    </location>
</feature>
<keyword evidence="2" id="KW-1133">Transmembrane helix</keyword>
<feature type="compositionally biased region" description="Basic and acidic residues" evidence="1">
    <location>
        <begin position="88"/>
        <end position="107"/>
    </location>
</feature>
<evidence type="ECO:0000256" key="1">
    <source>
        <dbReference type="SAM" id="MobiDB-lite"/>
    </source>
</evidence>
<feature type="region of interest" description="Disordered" evidence="1">
    <location>
        <begin position="75"/>
        <end position="223"/>
    </location>
</feature>
<name>A0A7H0HTL9_9ACTN</name>
<keyword evidence="4" id="KW-1185">Reference proteome</keyword>
<dbReference type="KEGG" id="sgj:IAG43_13740"/>
<evidence type="ECO:0000256" key="2">
    <source>
        <dbReference type="SAM" id="Phobius"/>
    </source>
</evidence>
<gene>
    <name evidence="3" type="ORF">IAG43_13740</name>
</gene>
<evidence type="ECO:0000313" key="4">
    <source>
        <dbReference type="Proteomes" id="UP000516230"/>
    </source>
</evidence>
<feature type="compositionally biased region" description="Acidic residues" evidence="1">
    <location>
        <begin position="194"/>
        <end position="209"/>
    </location>
</feature>
<reference evidence="3 4" key="1">
    <citation type="submission" date="2020-08" db="EMBL/GenBank/DDBJ databases">
        <title>A novel species.</title>
        <authorList>
            <person name="Gao J."/>
        </authorList>
    </citation>
    <scope>NUCLEOTIDE SEQUENCE [LARGE SCALE GENOMIC DNA]</scope>
    <source>
        <strain evidence="3 4">CRPJ-33</strain>
    </source>
</reference>
<dbReference type="RefSeq" id="WP_187741040.1">
    <property type="nucleotide sequence ID" value="NZ_CP060825.1"/>
</dbReference>
<sequence>MGIESDQLVFDYLSRVGDLAQQAQLPSGSRMRLVTSLRGEIDRQRTRTGGNTPAGVRRILGRLGTPDEVVAAAAEEGGGAPPTAPAEPVHRPADRPAEGAVDARGEAAGDAPGPPVPRQRLRFRAPRPRTPDAPPAPPAASPPHLAGTDELGPSGSEPDWWRIDPGPFGPGDRVAGFTGGVEIPEILRPPREDDERDAPDGEGDADAETDPGAAEAVPAGRTRRWRPRLRRRAEVLPGAGRRLGHPLLLLGAVLLLAGAVLGSFIPLAGGWLIAYGSRRLNAAQTKVALLVLPGAAVAGGLLWLWGRVNGRWGEAVPEGAMRDALTQTWPWVLKGAAVASALFLLWRARRDP</sequence>
<feature type="compositionally biased region" description="Pro residues" evidence="1">
    <location>
        <begin position="131"/>
        <end position="141"/>
    </location>
</feature>
<feature type="transmembrane region" description="Helical" evidence="2">
    <location>
        <begin position="287"/>
        <end position="308"/>
    </location>
</feature>
<dbReference type="EMBL" id="CP060825">
    <property type="protein sequence ID" value="QNP63885.1"/>
    <property type="molecule type" value="Genomic_DNA"/>
</dbReference>
<organism evidence="3 4">
    <name type="scientific">Streptomyces genisteinicus</name>
    <dbReference type="NCBI Taxonomy" id="2768068"/>
    <lineage>
        <taxon>Bacteria</taxon>
        <taxon>Bacillati</taxon>
        <taxon>Actinomycetota</taxon>
        <taxon>Actinomycetes</taxon>
        <taxon>Kitasatosporales</taxon>
        <taxon>Streptomycetaceae</taxon>
        <taxon>Streptomyces</taxon>
    </lineage>
</organism>
<feature type="transmembrane region" description="Helical" evidence="2">
    <location>
        <begin position="247"/>
        <end position="275"/>
    </location>
</feature>
<proteinExistence type="predicted"/>
<accession>A0A7H0HTL9</accession>
<protein>
    <submittedName>
        <fullName evidence="3">Uncharacterized protein</fullName>
    </submittedName>
</protein>
<keyword evidence="2" id="KW-0472">Membrane</keyword>
<evidence type="ECO:0000313" key="3">
    <source>
        <dbReference type="EMBL" id="QNP63885.1"/>
    </source>
</evidence>
<dbReference type="AlphaFoldDB" id="A0A7H0HTL9"/>
<dbReference type="Proteomes" id="UP000516230">
    <property type="component" value="Chromosome"/>
</dbReference>
<keyword evidence="2" id="KW-0812">Transmembrane</keyword>